<dbReference type="Proteomes" id="UP000034078">
    <property type="component" value="Unassembled WGS sequence"/>
</dbReference>
<comment type="caution">
    <text evidence="5">The sequence shown here is derived from an EMBL/GenBank/DDBJ whole genome shotgun (WGS) entry which is preliminary data.</text>
</comment>
<dbReference type="EMBL" id="LCKO01000003">
    <property type="protein sequence ID" value="KKU00959.1"/>
    <property type="molecule type" value="Genomic_DNA"/>
</dbReference>
<accession>A0A837IIT1</accession>
<keyword evidence="2" id="KW-0328">Glycosyltransferase</keyword>
<protein>
    <submittedName>
        <fullName evidence="5">Glycosyl transferase, family 2</fullName>
    </submittedName>
</protein>
<dbReference type="PANTHER" id="PTHR43179">
    <property type="entry name" value="RHAMNOSYLTRANSFERASE WBBL"/>
    <property type="match status" value="1"/>
</dbReference>
<feature type="domain" description="Glycosyltransferase 2-like" evidence="4">
    <location>
        <begin position="4"/>
        <end position="165"/>
    </location>
</feature>
<sequence length="272" mass="30788">MKVSVVIPTYNRPGLALNLARQIRKHAAGVEIIIVDQSEKKEDPQKIRESSLKYILNSRVNTSIAKNIGFKETTGDIVIFFDDDVEITPTTIKAHLEEYGDRGVLGVAGRVINDGEPIPSKTNIETGRTNKYLTAFTGNFWGTSEQTVQFPYGCNMSFRRTIFEEFDGFDEKILPPGFEEYDLGLRITRLGKMVFSPEALVFHHKAPSGGTRTNKDIWFRNYYWNYGRLVRKHVPLPFSIASLLRLSARIFKEYPPAIFSFFNGFASGSSTV</sequence>
<proteinExistence type="inferred from homology"/>
<dbReference type="InterPro" id="IPR029044">
    <property type="entry name" value="Nucleotide-diphossugar_trans"/>
</dbReference>
<evidence type="ECO:0000256" key="1">
    <source>
        <dbReference type="ARBA" id="ARBA00006739"/>
    </source>
</evidence>
<dbReference type="PANTHER" id="PTHR43179:SF12">
    <property type="entry name" value="GALACTOFURANOSYLTRANSFERASE GLFT2"/>
    <property type="match status" value="1"/>
</dbReference>
<comment type="similarity">
    <text evidence="1">Belongs to the glycosyltransferase 2 family.</text>
</comment>
<dbReference type="GO" id="GO:0016757">
    <property type="term" value="F:glycosyltransferase activity"/>
    <property type="evidence" value="ECO:0007669"/>
    <property type="project" value="UniProtKB-KW"/>
</dbReference>
<keyword evidence="3 5" id="KW-0808">Transferase</keyword>
<reference evidence="5 6" key="1">
    <citation type="journal article" date="2015" name="Nature">
        <title>rRNA introns, odd ribosomes, and small enigmatic genomes across a large radiation of phyla.</title>
        <authorList>
            <person name="Brown C.T."/>
            <person name="Hug L.A."/>
            <person name="Thomas B.C."/>
            <person name="Sharon I."/>
            <person name="Castelle C.J."/>
            <person name="Singh A."/>
            <person name="Wilkins M.J."/>
            <person name="Williams K.H."/>
            <person name="Banfield J.F."/>
        </authorList>
    </citation>
    <scope>NUCLEOTIDE SEQUENCE [LARGE SCALE GENOMIC DNA]</scope>
</reference>
<evidence type="ECO:0000259" key="4">
    <source>
        <dbReference type="Pfam" id="PF00535"/>
    </source>
</evidence>
<dbReference type="AlphaFoldDB" id="A0A837IIT1"/>
<dbReference type="Gene3D" id="3.90.550.10">
    <property type="entry name" value="Spore Coat Polysaccharide Biosynthesis Protein SpsA, Chain A"/>
    <property type="match status" value="1"/>
</dbReference>
<evidence type="ECO:0000256" key="3">
    <source>
        <dbReference type="ARBA" id="ARBA00022679"/>
    </source>
</evidence>
<dbReference type="InterPro" id="IPR001173">
    <property type="entry name" value="Glyco_trans_2-like"/>
</dbReference>
<dbReference type="Pfam" id="PF00535">
    <property type="entry name" value="Glycos_transf_2"/>
    <property type="match status" value="1"/>
</dbReference>
<name>A0A837IIT1_9BACT</name>
<dbReference type="SUPFAM" id="SSF53448">
    <property type="entry name" value="Nucleotide-diphospho-sugar transferases"/>
    <property type="match status" value="1"/>
</dbReference>
<evidence type="ECO:0000313" key="5">
    <source>
        <dbReference type="EMBL" id="KKU00959.1"/>
    </source>
</evidence>
<evidence type="ECO:0000256" key="2">
    <source>
        <dbReference type="ARBA" id="ARBA00022676"/>
    </source>
</evidence>
<gene>
    <name evidence="5" type="ORF">UX01_C0003G0012</name>
</gene>
<evidence type="ECO:0000313" key="6">
    <source>
        <dbReference type="Proteomes" id="UP000034078"/>
    </source>
</evidence>
<organism evidence="5 6">
    <name type="scientific">Candidatus Collierbacteria bacterium GW2011_GWB2_45_17</name>
    <dbReference type="NCBI Taxonomy" id="1618388"/>
    <lineage>
        <taxon>Bacteria</taxon>
        <taxon>Candidatus Collieribacteriota</taxon>
    </lineage>
</organism>